<dbReference type="InterPro" id="IPR000182">
    <property type="entry name" value="GNAT_dom"/>
</dbReference>
<dbReference type="Gene3D" id="3.40.630.30">
    <property type="match status" value="1"/>
</dbReference>
<dbReference type="RefSeq" id="WP_012790441.1">
    <property type="nucleotide sequence ID" value="NC_013132.1"/>
</dbReference>
<dbReference type="PROSITE" id="PS51186">
    <property type="entry name" value="GNAT"/>
    <property type="match status" value="1"/>
</dbReference>
<dbReference type="Proteomes" id="UP000002215">
    <property type="component" value="Chromosome"/>
</dbReference>
<name>A0A979G3P9_CHIPD</name>
<sequence>MNTTYSAARLNDAEVLTMMSTELYGEIISRKNLAQNKIVSTLLFYEQHHDMGTVSIIACDGEPAGYAISFCYWSNEYGGLMLGIDELYIRRQYRRKGIAGNFIRSLIHAGGHDQPYAGIEVSMHVANDAAIKFLNTLGILQHAQSTYVRLFGKEY</sequence>
<evidence type="ECO:0000259" key="1">
    <source>
        <dbReference type="PROSITE" id="PS51186"/>
    </source>
</evidence>
<dbReference type="InterPro" id="IPR016181">
    <property type="entry name" value="Acyl_CoA_acyltransferase"/>
</dbReference>
<organism evidence="2 3">
    <name type="scientific">Chitinophaga pinensis (strain ATCC 43595 / DSM 2588 / LMG 13176 / NBRC 15968 / NCIMB 11800 / UQM 2034)</name>
    <dbReference type="NCBI Taxonomy" id="485918"/>
    <lineage>
        <taxon>Bacteria</taxon>
        <taxon>Pseudomonadati</taxon>
        <taxon>Bacteroidota</taxon>
        <taxon>Chitinophagia</taxon>
        <taxon>Chitinophagales</taxon>
        <taxon>Chitinophagaceae</taxon>
        <taxon>Chitinophaga</taxon>
    </lineage>
</organism>
<dbReference type="GO" id="GO:0016747">
    <property type="term" value="F:acyltransferase activity, transferring groups other than amino-acyl groups"/>
    <property type="evidence" value="ECO:0007669"/>
    <property type="project" value="InterPro"/>
</dbReference>
<evidence type="ECO:0000313" key="2">
    <source>
        <dbReference type="EMBL" id="ACU60265.1"/>
    </source>
</evidence>
<reference evidence="2 3" key="2">
    <citation type="journal article" date="2010" name="Stand. Genomic Sci.">
        <title>Complete genome sequence of Chitinophaga pinensis type strain (UQM 2034).</title>
        <authorList>
            <person name="Glavina Del Rio T."/>
            <person name="Abt B."/>
            <person name="Spring S."/>
            <person name="Lapidus A."/>
            <person name="Nolan M."/>
            <person name="Tice H."/>
            <person name="Copeland A."/>
            <person name="Cheng J.F."/>
            <person name="Chen F."/>
            <person name="Bruce D."/>
            <person name="Goodwin L."/>
            <person name="Pitluck S."/>
            <person name="Ivanova N."/>
            <person name="Mavromatis K."/>
            <person name="Mikhailova N."/>
            <person name="Pati A."/>
            <person name="Chen A."/>
            <person name="Palaniappan K."/>
            <person name="Land M."/>
            <person name="Hauser L."/>
            <person name="Chang Y.J."/>
            <person name="Jeffries C.D."/>
            <person name="Chain P."/>
            <person name="Saunders E."/>
            <person name="Detter J.C."/>
            <person name="Brettin T."/>
            <person name="Rohde M."/>
            <person name="Goker M."/>
            <person name="Bristow J."/>
            <person name="Eisen J.A."/>
            <person name="Markowitz V."/>
            <person name="Hugenholtz P."/>
            <person name="Kyrpides N.C."/>
            <person name="Klenk H.P."/>
            <person name="Lucas S."/>
        </authorList>
    </citation>
    <scope>NUCLEOTIDE SEQUENCE [LARGE SCALE GENOMIC DNA]</scope>
    <source>
        <strain evidence="3">ATCC 43595 / DSM 2588 / LMG 13176 / NBRC 15968 / NCIMB 11800 / UQM 2034</strain>
    </source>
</reference>
<dbReference type="KEGG" id="cpi:Cpin_2786"/>
<reference evidence="3" key="1">
    <citation type="submission" date="2009-08" db="EMBL/GenBank/DDBJ databases">
        <title>The complete genome of Chitinophaga pinensis DSM 2588.</title>
        <authorList>
            <consortium name="US DOE Joint Genome Institute (JGI-PGF)"/>
            <person name="Lucas S."/>
            <person name="Copeland A."/>
            <person name="Lapidus A."/>
            <person name="Glavina del Rio T."/>
            <person name="Dalin E."/>
            <person name="Tice H."/>
            <person name="Bruce D."/>
            <person name="Goodwin L."/>
            <person name="Pitluck S."/>
            <person name="Kyrpides N."/>
            <person name="Mavromatis K."/>
            <person name="Ivanova N."/>
            <person name="Mikhailova N."/>
            <person name="Sims D."/>
            <person name="Meinche L."/>
            <person name="Brettin T."/>
            <person name="Detter J.C."/>
            <person name="Han C."/>
            <person name="Larimer F."/>
            <person name="Land M."/>
            <person name="Hauser L."/>
            <person name="Markowitz V."/>
            <person name="Cheng J.-F."/>
            <person name="Hugenholtz P."/>
            <person name="Woyke T."/>
            <person name="Wu D."/>
            <person name="Spring S."/>
            <person name="Klenk H.-P."/>
            <person name="Eisen J.A."/>
        </authorList>
    </citation>
    <scope>NUCLEOTIDE SEQUENCE [LARGE SCALE GENOMIC DNA]</scope>
    <source>
        <strain evidence="3">ATCC 43595 / DSM 2588 / LMG 13176 / NBRC 15968 / NCIMB 11800 / UQM 2034</strain>
    </source>
</reference>
<dbReference type="Pfam" id="PF00583">
    <property type="entry name" value="Acetyltransf_1"/>
    <property type="match status" value="1"/>
</dbReference>
<accession>A0A979G3P9</accession>
<dbReference type="CDD" id="cd04301">
    <property type="entry name" value="NAT_SF"/>
    <property type="match status" value="1"/>
</dbReference>
<dbReference type="OrthoDB" id="9805924at2"/>
<feature type="domain" description="N-acetyltransferase" evidence="1">
    <location>
        <begin position="3"/>
        <end position="155"/>
    </location>
</feature>
<evidence type="ECO:0000313" key="3">
    <source>
        <dbReference type="Proteomes" id="UP000002215"/>
    </source>
</evidence>
<dbReference type="SUPFAM" id="SSF55729">
    <property type="entry name" value="Acyl-CoA N-acyltransferases (Nat)"/>
    <property type="match status" value="1"/>
</dbReference>
<dbReference type="AlphaFoldDB" id="A0A979G3P9"/>
<protein>
    <submittedName>
        <fullName evidence="2">GCN5-related N-acetyltransferase</fullName>
    </submittedName>
</protein>
<dbReference type="EMBL" id="CP001699">
    <property type="protein sequence ID" value="ACU60265.1"/>
    <property type="molecule type" value="Genomic_DNA"/>
</dbReference>
<proteinExistence type="predicted"/>
<gene>
    <name evidence="2" type="ordered locus">Cpin_2786</name>
</gene>